<dbReference type="KEGG" id="raj:RA11412_1363"/>
<dbReference type="Pfam" id="PF01266">
    <property type="entry name" value="DAO"/>
    <property type="match status" value="1"/>
</dbReference>
<evidence type="ECO:0000256" key="3">
    <source>
        <dbReference type="ARBA" id="ARBA00022630"/>
    </source>
</evidence>
<dbReference type="Gene3D" id="3.50.50.60">
    <property type="entry name" value="FAD/NAD(P)-binding domain"/>
    <property type="match status" value="1"/>
</dbReference>
<evidence type="ECO:0000259" key="7">
    <source>
        <dbReference type="Pfam" id="PF01266"/>
    </source>
</evidence>
<dbReference type="Gene3D" id="1.10.8.870">
    <property type="entry name" value="Alpha-glycerophosphate oxidase, cap domain"/>
    <property type="match status" value="1"/>
</dbReference>
<dbReference type="PRINTS" id="PR01001">
    <property type="entry name" value="FADG3PDH"/>
</dbReference>
<dbReference type="Proteomes" id="UP000250241">
    <property type="component" value="Chromosome"/>
</dbReference>
<dbReference type="GO" id="GO:0046168">
    <property type="term" value="P:glycerol-3-phosphate catabolic process"/>
    <property type="evidence" value="ECO:0007669"/>
    <property type="project" value="TreeGrafter"/>
</dbReference>
<dbReference type="InterPro" id="IPR038299">
    <property type="entry name" value="DAO_C_sf"/>
</dbReference>
<evidence type="ECO:0000313" key="10">
    <source>
        <dbReference type="Proteomes" id="UP000250241"/>
    </source>
</evidence>
<feature type="domain" description="Alpha-glycerophosphate oxidase C-terminal" evidence="8">
    <location>
        <begin position="416"/>
        <end position="540"/>
    </location>
</feature>
<dbReference type="Pfam" id="PF16901">
    <property type="entry name" value="DAO_C"/>
    <property type="match status" value="1"/>
</dbReference>
<evidence type="ECO:0000256" key="6">
    <source>
        <dbReference type="RuleBase" id="RU361217"/>
    </source>
</evidence>
<feature type="domain" description="FAD dependent oxidoreductase" evidence="7">
    <location>
        <begin position="31"/>
        <end position="365"/>
    </location>
</feature>
<comment type="similarity">
    <text evidence="2 6">Belongs to the FAD-dependent glycerol-3-phosphate dehydrogenase family.</text>
</comment>
<comment type="catalytic activity">
    <reaction evidence="6">
        <text>a quinone + sn-glycerol 3-phosphate = dihydroxyacetone phosphate + a quinol</text>
        <dbReference type="Rhea" id="RHEA:18977"/>
        <dbReference type="ChEBI" id="CHEBI:24646"/>
        <dbReference type="ChEBI" id="CHEBI:57597"/>
        <dbReference type="ChEBI" id="CHEBI:57642"/>
        <dbReference type="ChEBI" id="CHEBI:132124"/>
        <dbReference type="EC" id="1.1.5.3"/>
    </reaction>
</comment>
<sequence length="600" mass="65093">MGSQQFNKLSHLTASSRARALADMAEGPELDVLVIGGGITGAGIALDAATRGLRTGIVEAGDWAAGTSAWSSKLIHGGLRYLYNLDFKLVAEALKERGLLLEKIAPHLVHAQPFLWPLKTPVIERSYSAIGIGMYDALAYIGSRGKKGVPSQRHFTKKGTKTVFPDIKDSAFTGAIQFYDARVDDARLVVDVVRTASGYGALAASRTQVVGIDKDTSGKVVGARLADLESGQELTVKAKHIINATGVWTEESESLANPDAGLEVLASKGIHIVVPRDRIQATSGIFTKTEKSVLFIIPWQRYWIIGTTDTPYTEDRERPVATRQDIDYVLEQANKLIADPLTHDDIIGTYSGLRPLLQPKVKGDGAQSTKVSREHTVTEVAPGMSAIAGGKLTTYRVMAADAVDFALGDRAQERPSVTETIALVGADGYRAIEAGRGRYAQRYGWDEDRITHLLERYGAQIEDLGALIDADPDLGAPLKHAPQFLRADVVFAVRYEGALHLEDVLVRRVRLDLEQRDRGLAAAPEILEIMRSELGWSPEQAQKEFDLYAARVAAIRQAETASTDAEASAKIEAVEPVAPAARSMCTTANCRRFLAARIVM</sequence>
<dbReference type="SUPFAM" id="SSF51905">
    <property type="entry name" value="FAD/NAD(P)-binding domain"/>
    <property type="match status" value="1"/>
</dbReference>
<keyword evidence="3 6" id="KW-0285">Flavoprotein</keyword>
<organism evidence="9 10">
    <name type="scientific">Rothia aeria</name>
    <dbReference type="NCBI Taxonomy" id="172042"/>
    <lineage>
        <taxon>Bacteria</taxon>
        <taxon>Bacillati</taxon>
        <taxon>Actinomycetota</taxon>
        <taxon>Actinomycetes</taxon>
        <taxon>Micrococcales</taxon>
        <taxon>Micrococcaceae</taxon>
        <taxon>Rothia</taxon>
    </lineage>
</organism>
<dbReference type="InterPro" id="IPR000447">
    <property type="entry name" value="G3P_DH_FAD-dep"/>
</dbReference>
<dbReference type="PROSITE" id="PS00978">
    <property type="entry name" value="FAD_G3PDH_2"/>
    <property type="match status" value="1"/>
</dbReference>
<protein>
    <recommendedName>
        <fullName evidence="6">Glycerol-3-phosphate dehydrogenase</fullName>
        <ecNumber evidence="6">1.1.5.3</ecNumber>
    </recommendedName>
</protein>
<dbReference type="InterPro" id="IPR006076">
    <property type="entry name" value="FAD-dep_OxRdtase"/>
</dbReference>
<evidence type="ECO:0000259" key="8">
    <source>
        <dbReference type="Pfam" id="PF16901"/>
    </source>
</evidence>
<dbReference type="PANTHER" id="PTHR11985">
    <property type="entry name" value="GLYCEROL-3-PHOSPHATE DEHYDROGENASE"/>
    <property type="match status" value="1"/>
</dbReference>
<comment type="cofactor">
    <cofactor evidence="1 6">
        <name>FAD</name>
        <dbReference type="ChEBI" id="CHEBI:57692"/>
    </cofactor>
</comment>
<keyword evidence="4" id="KW-0274">FAD</keyword>
<keyword evidence="5 6" id="KW-0560">Oxidoreductase</keyword>
<keyword evidence="10" id="KW-1185">Reference proteome</keyword>
<reference evidence="9 10" key="1">
    <citation type="submission" date="2016-10" db="EMBL/GenBank/DDBJ databases">
        <title>Genome sequence of Rothia aeria strain JCM11412.</title>
        <authorList>
            <person name="Nambu T."/>
        </authorList>
    </citation>
    <scope>NUCLEOTIDE SEQUENCE [LARGE SCALE GENOMIC DNA]</scope>
    <source>
        <strain evidence="9 10">JCM 11412</strain>
    </source>
</reference>
<evidence type="ECO:0000256" key="1">
    <source>
        <dbReference type="ARBA" id="ARBA00001974"/>
    </source>
</evidence>
<accession>A0A2Z5QYY8</accession>
<evidence type="ECO:0000313" key="9">
    <source>
        <dbReference type="EMBL" id="BAV87662.1"/>
    </source>
</evidence>
<dbReference type="PROSITE" id="PS00977">
    <property type="entry name" value="FAD_G3PDH_1"/>
    <property type="match status" value="1"/>
</dbReference>
<dbReference type="SUPFAM" id="SSF54373">
    <property type="entry name" value="FAD-linked reductases, C-terminal domain"/>
    <property type="match status" value="1"/>
</dbReference>
<dbReference type="InterPro" id="IPR036188">
    <property type="entry name" value="FAD/NAD-bd_sf"/>
</dbReference>
<evidence type="ECO:0000256" key="4">
    <source>
        <dbReference type="ARBA" id="ARBA00022827"/>
    </source>
</evidence>
<dbReference type="InterPro" id="IPR031656">
    <property type="entry name" value="DAO_C"/>
</dbReference>
<dbReference type="Gene3D" id="3.30.9.10">
    <property type="entry name" value="D-Amino Acid Oxidase, subunit A, domain 2"/>
    <property type="match status" value="1"/>
</dbReference>
<evidence type="ECO:0000256" key="5">
    <source>
        <dbReference type="ARBA" id="ARBA00023002"/>
    </source>
</evidence>
<evidence type="ECO:0000256" key="2">
    <source>
        <dbReference type="ARBA" id="ARBA00007330"/>
    </source>
</evidence>
<dbReference type="EMBL" id="AP017895">
    <property type="protein sequence ID" value="BAV87662.1"/>
    <property type="molecule type" value="Genomic_DNA"/>
</dbReference>
<dbReference type="PANTHER" id="PTHR11985:SF31">
    <property type="entry name" value="GLYCEROL-3-PHOSPHATE DEHYDROGENASE 2"/>
    <property type="match status" value="1"/>
</dbReference>
<proteinExistence type="inferred from homology"/>
<dbReference type="EC" id="1.1.5.3" evidence="6"/>
<gene>
    <name evidence="9" type="ORF">RA11412_1363</name>
</gene>
<name>A0A2Z5QYY8_9MICC</name>
<dbReference type="AlphaFoldDB" id="A0A2Z5QYY8"/>
<dbReference type="GO" id="GO:0009331">
    <property type="term" value="C:glycerol-3-phosphate dehydrogenase (FAD) complex"/>
    <property type="evidence" value="ECO:0007669"/>
    <property type="project" value="UniProtKB-UniRule"/>
</dbReference>
<dbReference type="GO" id="GO:0004368">
    <property type="term" value="F:glycerol-3-phosphate dehydrogenase (quinone) activity"/>
    <property type="evidence" value="ECO:0007669"/>
    <property type="project" value="UniProtKB-EC"/>
</dbReference>